<feature type="region of interest" description="Disordered" evidence="1">
    <location>
        <begin position="1"/>
        <end position="58"/>
    </location>
</feature>
<name>A0A6J4NFZ8_9ACTN</name>
<feature type="compositionally biased region" description="Basic and acidic residues" evidence="1">
    <location>
        <begin position="1"/>
        <end position="14"/>
    </location>
</feature>
<feature type="compositionally biased region" description="Basic and acidic residues" evidence="1">
    <location>
        <begin position="39"/>
        <end position="58"/>
    </location>
</feature>
<organism evidence="2">
    <name type="scientific">uncultured Rubrobacteraceae bacterium</name>
    <dbReference type="NCBI Taxonomy" id="349277"/>
    <lineage>
        <taxon>Bacteria</taxon>
        <taxon>Bacillati</taxon>
        <taxon>Actinomycetota</taxon>
        <taxon>Rubrobacteria</taxon>
        <taxon>Rubrobacterales</taxon>
        <taxon>Rubrobacteraceae</taxon>
        <taxon>environmental samples</taxon>
    </lineage>
</organism>
<dbReference type="AlphaFoldDB" id="A0A6J4NFZ8"/>
<evidence type="ECO:0000256" key="1">
    <source>
        <dbReference type="SAM" id="MobiDB-lite"/>
    </source>
</evidence>
<gene>
    <name evidence="2" type="ORF">AVDCRST_MAG03-305</name>
</gene>
<feature type="non-terminal residue" evidence="2">
    <location>
        <position position="58"/>
    </location>
</feature>
<feature type="non-terminal residue" evidence="2">
    <location>
        <position position="1"/>
    </location>
</feature>
<proteinExistence type="predicted"/>
<accession>A0A6J4NFZ8</accession>
<protein>
    <submittedName>
        <fullName evidence="2">Uncharacterized protein</fullName>
    </submittedName>
</protein>
<evidence type="ECO:0000313" key="2">
    <source>
        <dbReference type="EMBL" id="CAA9386730.1"/>
    </source>
</evidence>
<dbReference type="EMBL" id="CADCUT010000017">
    <property type="protein sequence ID" value="CAA9386730.1"/>
    <property type="molecule type" value="Genomic_DNA"/>
</dbReference>
<sequence length="58" mass="6064">RPRVDGRTRAHGGSDQRPGGGDQRGGRPARGGEAVGLGEPRDGAALDRGCEERRRGTL</sequence>
<reference evidence="2" key="1">
    <citation type="submission" date="2020-02" db="EMBL/GenBank/DDBJ databases">
        <authorList>
            <person name="Meier V. D."/>
        </authorList>
    </citation>
    <scope>NUCLEOTIDE SEQUENCE</scope>
    <source>
        <strain evidence="2">AVDCRST_MAG03</strain>
    </source>
</reference>